<dbReference type="Proteomes" id="UP000266089">
    <property type="component" value="Unassembled WGS sequence"/>
</dbReference>
<dbReference type="EMBL" id="QWKX01000046">
    <property type="protein sequence ID" value="RIH76274.1"/>
    <property type="molecule type" value="Genomic_DNA"/>
</dbReference>
<evidence type="ECO:0000259" key="1">
    <source>
        <dbReference type="SMART" id="SM00849"/>
    </source>
</evidence>
<dbReference type="SUPFAM" id="SSF56281">
    <property type="entry name" value="Metallo-hydrolase/oxidoreductase"/>
    <property type="match status" value="1"/>
</dbReference>
<dbReference type="SMART" id="SM00849">
    <property type="entry name" value="Lactamase_B"/>
    <property type="match status" value="1"/>
</dbReference>
<comment type="caution">
    <text evidence="2">The sequence shown here is derived from an EMBL/GenBank/DDBJ whole genome shotgun (WGS) entry which is preliminary data.</text>
</comment>
<dbReference type="InterPro" id="IPR036866">
    <property type="entry name" value="RibonucZ/Hydroxyglut_hydro"/>
</dbReference>
<dbReference type="PANTHER" id="PTHR42951">
    <property type="entry name" value="METALLO-BETA-LACTAMASE DOMAIN-CONTAINING"/>
    <property type="match status" value="1"/>
</dbReference>
<name>A0A399DVR1_9DEIN</name>
<dbReference type="GO" id="GO:0016787">
    <property type="term" value="F:hydrolase activity"/>
    <property type="evidence" value="ECO:0007669"/>
    <property type="project" value="UniProtKB-KW"/>
</dbReference>
<evidence type="ECO:0000313" key="3">
    <source>
        <dbReference type="Proteomes" id="UP000266089"/>
    </source>
</evidence>
<sequence>MKVFALAANTYLLDTPQGPLLVDSGLPGQRRRLERYLGGVRPAALLLTHHHLDHVGGARMLWERYGLPIYAHPLDIPFISGEARRPPFPPIPGLGDWIANSPRPVPKEALTPVEEGAEVMGWQVVHLPGHTPGQIGLLREGVLLAADALRVGAKGPWVPPAVVNHDTQQARRTVGKIARLEAQKIYVGHGPPTTALAVRALAEKLGV</sequence>
<evidence type="ECO:0000313" key="2">
    <source>
        <dbReference type="EMBL" id="RIH76274.1"/>
    </source>
</evidence>
<dbReference type="Gene3D" id="3.60.15.10">
    <property type="entry name" value="Ribonuclease Z/Hydroxyacylglutathione hydrolase-like"/>
    <property type="match status" value="1"/>
</dbReference>
<feature type="domain" description="Metallo-beta-lactamase" evidence="1">
    <location>
        <begin position="7"/>
        <end position="189"/>
    </location>
</feature>
<protein>
    <submittedName>
        <fullName evidence="2">Putative metallo-hydrolase YflN</fullName>
        <ecNumber evidence="2">3.-.-.-</ecNumber>
    </submittedName>
</protein>
<proteinExistence type="predicted"/>
<dbReference type="EC" id="3.-.-.-" evidence="2"/>
<dbReference type="Pfam" id="PF00753">
    <property type="entry name" value="Lactamase_B"/>
    <property type="match status" value="1"/>
</dbReference>
<gene>
    <name evidence="2" type="primary">yflN</name>
    <name evidence="2" type="ORF">Mcate_01823</name>
</gene>
<accession>A0A399DVR1</accession>
<dbReference type="RefSeq" id="WP_119361687.1">
    <property type="nucleotide sequence ID" value="NZ_JBHSXZ010000066.1"/>
</dbReference>
<dbReference type="OrthoDB" id="9802248at2"/>
<keyword evidence="2" id="KW-0378">Hydrolase</keyword>
<dbReference type="PANTHER" id="PTHR42951:SF14">
    <property type="entry name" value="METALLO-BETA-LACTAMASE SUPERFAMILY PROTEIN"/>
    <property type="match status" value="1"/>
</dbReference>
<organism evidence="2 3">
    <name type="scientific">Meiothermus taiwanensis</name>
    <dbReference type="NCBI Taxonomy" id="172827"/>
    <lineage>
        <taxon>Bacteria</taxon>
        <taxon>Thermotogati</taxon>
        <taxon>Deinococcota</taxon>
        <taxon>Deinococci</taxon>
        <taxon>Thermales</taxon>
        <taxon>Thermaceae</taxon>
        <taxon>Meiothermus</taxon>
    </lineage>
</organism>
<dbReference type="InterPro" id="IPR001279">
    <property type="entry name" value="Metallo-B-lactamas"/>
</dbReference>
<reference evidence="2 3" key="1">
    <citation type="submission" date="2018-08" db="EMBL/GenBank/DDBJ databases">
        <title>Meiothermus cateniformans JCM 15151 genome sequencing project.</title>
        <authorList>
            <person name="Da Costa M.S."/>
            <person name="Albuquerque L."/>
            <person name="Raposo P."/>
            <person name="Froufe H.J.C."/>
            <person name="Barroso C.S."/>
            <person name="Egas C."/>
        </authorList>
    </citation>
    <scope>NUCLEOTIDE SEQUENCE [LARGE SCALE GENOMIC DNA]</scope>
    <source>
        <strain evidence="2 3">JCM 15151</strain>
    </source>
</reference>
<dbReference type="InterPro" id="IPR050855">
    <property type="entry name" value="NDM-1-like"/>
</dbReference>
<dbReference type="AlphaFoldDB" id="A0A399DVR1"/>